<reference evidence="2 3" key="1">
    <citation type="journal article" date="2016" name="Mol. Biol. Evol.">
        <title>Comparative Genomics of Early-Diverging Mushroom-Forming Fungi Provides Insights into the Origins of Lignocellulose Decay Capabilities.</title>
        <authorList>
            <person name="Nagy L.G."/>
            <person name="Riley R."/>
            <person name="Tritt A."/>
            <person name="Adam C."/>
            <person name="Daum C."/>
            <person name="Floudas D."/>
            <person name="Sun H."/>
            <person name="Yadav J.S."/>
            <person name="Pangilinan J."/>
            <person name="Larsson K.H."/>
            <person name="Matsuura K."/>
            <person name="Barry K."/>
            <person name="Labutti K."/>
            <person name="Kuo R."/>
            <person name="Ohm R.A."/>
            <person name="Bhattacharya S.S."/>
            <person name="Shirouzu T."/>
            <person name="Yoshinaga Y."/>
            <person name="Martin F.M."/>
            <person name="Grigoriev I.V."/>
            <person name="Hibbett D.S."/>
        </authorList>
    </citation>
    <scope>NUCLEOTIDE SEQUENCE [LARGE SCALE GENOMIC DNA]</scope>
    <source>
        <strain evidence="2 3">HHB10207 ss-3</strain>
    </source>
</reference>
<evidence type="ECO:0000313" key="3">
    <source>
        <dbReference type="Proteomes" id="UP000076798"/>
    </source>
</evidence>
<organism evidence="2 3">
    <name type="scientific">Sistotremastrum suecicum HHB10207 ss-3</name>
    <dbReference type="NCBI Taxonomy" id="1314776"/>
    <lineage>
        <taxon>Eukaryota</taxon>
        <taxon>Fungi</taxon>
        <taxon>Dikarya</taxon>
        <taxon>Basidiomycota</taxon>
        <taxon>Agaricomycotina</taxon>
        <taxon>Agaricomycetes</taxon>
        <taxon>Sistotremastrales</taxon>
        <taxon>Sistotremastraceae</taxon>
        <taxon>Sistotremastrum</taxon>
    </lineage>
</organism>
<evidence type="ECO:0000256" key="1">
    <source>
        <dbReference type="SAM" id="MobiDB-lite"/>
    </source>
</evidence>
<protein>
    <submittedName>
        <fullName evidence="2">Uncharacterized protein</fullName>
    </submittedName>
</protein>
<feature type="region of interest" description="Disordered" evidence="1">
    <location>
        <begin position="365"/>
        <end position="395"/>
    </location>
</feature>
<evidence type="ECO:0000313" key="2">
    <source>
        <dbReference type="EMBL" id="KZT32422.1"/>
    </source>
</evidence>
<name>A0A165XQ39_9AGAM</name>
<dbReference type="AlphaFoldDB" id="A0A165XQ39"/>
<accession>A0A165XQ39</accession>
<proteinExistence type="predicted"/>
<sequence length="641" mass="72450">MPSLRHSRPQAIEALYRTIARHPLDRSLALMHHVRSEERVFDFTLEEIDYVLARIRRNLSRFARQDPLPTIHQPARAVNHRWISDVTVLSHTHHLSLSYGLDEFSGKILWHDVHVNWDYDTCARSMLEYIGQRGNVQPLAHFQWIPPFQNPRHANVHSHLRQALLDVLHRDLAVASLRQCHPAFESLPPELNAHDGTRYGDILLGYLSAYAQVQVATRVHQWNNQLPSQRLPPFPIAPPSLVFEGPHDFGTMNGGVDVDRNNIRTLLPRQHQTHPNQAMLLKRVQLRAHTWCDRHVSLLFAILLGPSYHAQFMGELRQIIDVSDPADVSNYFIILNYLPWTAVFTRIWVVSASVQFRDLGSSPHVQLLSPPPATPKVMAHDRRPDKDDDRDPEVDSVPEFWLVGSASIAASPTAQDCCAGPAPALISPNSLWTDDVMRIQEDTREIDAKGGGTYRLPDGKATHASLSSRPLKLRTKRPYSSALRSDGGRDDGQNVGAEDLPEFSLDGHSIITTHIHEPIIQLSKRSDGVIPTQRKATFARLQYHFCLLWNPSYVVRSPAHLRHNTRASKISSSTTTTIMPLHYTETRIIIAHPQTNVPTHVLICVHLTNAVRLGFVHCSTYPVALEDEDVGQFWFGSGTDI</sequence>
<dbReference type="EMBL" id="KV428336">
    <property type="protein sequence ID" value="KZT32422.1"/>
    <property type="molecule type" value="Genomic_DNA"/>
</dbReference>
<keyword evidence="3" id="KW-1185">Reference proteome</keyword>
<feature type="compositionally biased region" description="Basic and acidic residues" evidence="1">
    <location>
        <begin position="378"/>
        <end position="389"/>
    </location>
</feature>
<feature type="region of interest" description="Disordered" evidence="1">
    <location>
        <begin position="448"/>
        <end position="498"/>
    </location>
</feature>
<dbReference type="Proteomes" id="UP000076798">
    <property type="component" value="Unassembled WGS sequence"/>
</dbReference>
<gene>
    <name evidence="2" type="ORF">SISSUDRAFT_1037754</name>
</gene>